<protein>
    <submittedName>
        <fullName evidence="1">Uncharacterized protein</fullName>
    </submittedName>
</protein>
<evidence type="ECO:0000313" key="2">
    <source>
        <dbReference type="Proteomes" id="UP001215598"/>
    </source>
</evidence>
<gene>
    <name evidence="1" type="ORF">B0H16DRAFT_1352756</name>
</gene>
<comment type="caution">
    <text evidence="1">The sequence shown here is derived from an EMBL/GenBank/DDBJ whole genome shotgun (WGS) entry which is preliminary data.</text>
</comment>
<feature type="non-terminal residue" evidence="1">
    <location>
        <position position="1"/>
    </location>
</feature>
<dbReference type="EMBL" id="JARKIB010000761">
    <property type="protein sequence ID" value="KAJ7692515.1"/>
    <property type="molecule type" value="Genomic_DNA"/>
</dbReference>
<dbReference type="AlphaFoldDB" id="A0AAD7GFP2"/>
<sequence>VMLTRAKRGMVIVTCSSFLRSGDGARTLLGRLARYWETREDEIWIDWRRVACGNKPHQTTNCNGGESRCNPVGYYKRMYTTYILFYSDNDNQCYSLATAICTLQLHSYPQLPS</sequence>
<dbReference type="Proteomes" id="UP001215598">
    <property type="component" value="Unassembled WGS sequence"/>
</dbReference>
<organism evidence="1 2">
    <name type="scientific">Mycena metata</name>
    <dbReference type="NCBI Taxonomy" id="1033252"/>
    <lineage>
        <taxon>Eukaryota</taxon>
        <taxon>Fungi</taxon>
        <taxon>Dikarya</taxon>
        <taxon>Basidiomycota</taxon>
        <taxon>Agaricomycotina</taxon>
        <taxon>Agaricomycetes</taxon>
        <taxon>Agaricomycetidae</taxon>
        <taxon>Agaricales</taxon>
        <taxon>Marasmiineae</taxon>
        <taxon>Mycenaceae</taxon>
        <taxon>Mycena</taxon>
    </lineage>
</organism>
<accession>A0AAD7GFP2</accession>
<reference evidence="1" key="1">
    <citation type="submission" date="2023-03" db="EMBL/GenBank/DDBJ databases">
        <title>Massive genome expansion in bonnet fungi (Mycena s.s.) driven by repeated elements and novel gene families across ecological guilds.</title>
        <authorList>
            <consortium name="Lawrence Berkeley National Laboratory"/>
            <person name="Harder C.B."/>
            <person name="Miyauchi S."/>
            <person name="Viragh M."/>
            <person name="Kuo A."/>
            <person name="Thoen E."/>
            <person name="Andreopoulos B."/>
            <person name="Lu D."/>
            <person name="Skrede I."/>
            <person name="Drula E."/>
            <person name="Henrissat B."/>
            <person name="Morin E."/>
            <person name="Kohler A."/>
            <person name="Barry K."/>
            <person name="LaButti K."/>
            <person name="Morin E."/>
            <person name="Salamov A."/>
            <person name="Lipzen A."/>
            <person name="Mereny Z."/>
            <person name="Hegedus B."/>
            <person name="Baldrian P."/>
            <person name="Stursova M."/>
            <person name="Weitz H."/>
            <person name="Taylor A."/>
            <person name="Grigoriev I.V."/>
            <person name="Nagy L.G."/>
            <person name="Martin F."/>
            <person name="Kauserud H."/>
        </authorList>
    </citation>
    <scope>NUCLEOTIDE SEQUENCE</scope>
    <source>
        <strain evidence="1">CBHHK182m</strain>
    </source>
</reference>
<proteinExistence type="predicted"/>
<name>A0AAD7GFP2_9AGAR</name>
<evidence type="ECO:0000313" key="1">
    <source>
        <dbReference type="EMBL" id="KAJ7692515.1"/>
    </source>
</evidence>
<keyword evidence="2" id="KW-1185">Reference proteome</keyword>